<dbReference type="InterPro" id="IPR001647">
    <property type="entry name" value="HTH_TetR"/>
</dbReference>
<keyword evidence="1 2" id="KW-0238">DNA-binding</keyword>
<feature type="DNA-binding region" description="H-T-H motif" evidence="2">
    <location>
        <begin position="32"/>
        <end position="51"/>
    </location>
</feature>
<name>A0A2Y9BET6_9FIRM</name>
<dbReference type="SUPFAM" id="SSF46689">
    <property type="entry name" value="Homeodomain-like"/>
    <property type="match status" value="1"/>
</dbReference>
<dbReference type="Gene3D" id="1.10.357.10">
    <property type="entry name" value="Tetracycline Repressor, domain 2"/>
    <property type="match status" value="1"/>
</dbReference>
<evidence type="ECO:0000313" key="5">
    <source>
        <dbReference type="Proteomes" id="UP000245845"/>
    </source>
</evidence>
<keyword evidence="5" id="KW-1185">Reference proteome</keyword>
<reference evidence="4 5" key="1">
    <citation type="submission" date="2018-05" db="EMBL/GenBank/DDBJ databases">
        <title>The Hungate 1000. A catalogue of reference genomes from the rumen microbiome.</title>
        <authorList>
            <person name="Kelly W."/>
        </authorList>
    </citation>
    <scope>NUCLEOTIDE SEQUENCE [LARGE SCALE GENOMIC DNA]</scope>
    <source>
        <strain evidence="4 5">NLAE-zl-C242</strain>
    </source>
</reference>
<dbReference type="PANTHER" id="PTHR43479:SF11">
    <property type="entry name" value="ACREF_ENVCD OPERON REPRESSOR-RELATED"/>
    <property type="match status" value="1"/>
</dbReference>
<dbReference type="PROSITE" id="PS50977">
    <property type="entry name" value="HTH_TETR_2"/>
    <property type="match status" value="1"/>
</dbReference>
<dbReference type="Pfam" id="PF00440">
    <property type="entry name" value="TetR_N"/>
    <property type="match status" value="1"/>
</dbReference>
<evidence type="ECO:0000259" key="3">
    <source>
        <dbReference type="PROSITE" id="PS50977"/>
    </source>
</evidence>
<evidence type="ECO:0000256" key="2">
    <source>
        <dbReference type="PROSITE-ProRule" id="PRU00335"/>
    </source>
</evidence>
<feature type="domain" description="HTH tetR-type" evidence="3">
    <location>
        <begin position="9"/>
        <end position="69"/>
    </location>
</feature>
<dbReference type="GO" id="GO:0003677">
    <property type="term" value="F:DNA binding"/>
    <property type="evidence" value="ECO:0007669"/>
    <property type="project" value="UniProtKB-UniRule"/>
</dbReference>
<dbReference type="InterPro" id="IPR009057">
    <property type="entry name" value="Homeodomain-like_sf"/>
</dbReference>
<proteinExistence type="predicted"/>
<organism evidence="4 5">
    <name type="scientific">Faecalicatena orotica</name>
    <dbReference type="NCBI Taxonomy" id="1544"/>
    <lineage>
        <taxon>Bacteria</taxon>
        <taxon>Bacillati</taxon>
        <taxon>Bacillota</taxon>
        <taxon>Clostridia</taxon>
        <taxon>Lachnospirales</taxon>
        <taxon>Lachnospiraceae</taxon>
        <taxon>Faecalicatena</taxon>
    </lineage>
</organism>
<gene>
    <name evidence="4" type="ORF">A8806_108170</name>
</gene>
<evidence type="ECO:0000313" key="4">
    <source>
        <dbReference type="EMBL" id="PWJ28655.1"/>
    </source>
</evidence>
<dbReference type="OrthoDB" id="9810250at2"/>
<dbReference type="RefSeq" id="WP_109731836.1">
    <property type="nucleotide sequence ID" value="NZ_BAAACK010000003.1"/>
</dbReference>
<sequence length="184" mass="22483">MKKSNPIAEQSKQWLAQSLFDLMEKQNYSEITISKISENAQLARRTFYRNFSSKEDVVIYSCTQLCESYIRYLDQDIEYSVRHIIKVYFTYWQEHIDYLTVLTNNNLLCHLINVSNKYWPQIYERFRVHWKDDCSDEELEYCLLFNMGGLWNVLIKWLYNENREPPLEMERMIHKSLHYFMKSI</sequence>
<evidence type="ECO:0000256" key="1">
    <source>
        <dbReference type="ARBA" id="ARBA00023125"/>
    </source>
</evidence>
<dbReference type="PANTHER" id="PTHR43479">
    <property type="entry name" value="ACREF/ENVCD OPERON REPRESSOR-RELATED"/>
    <property type="match status" value="1"/>
</dbReference>
<dbReference type="AlphaFoldDB" id="A0A2Y9BET6"/>
<dbReference type="EMBL" id="QGDL01000008">
    <property type="protein sequence ID" value="PWJ28655.1"/>
    <property type="molecule type" value="Genomic_DNA"/>
</dbReference>
<protein>
    <submittedName>
        <fullName evidence="4">TetR family transcriptional regulator</fullName>
    </submittedName>
</protein>
<dbReference type="InterPro" id="IPR050624">
    <property type="entry name" value="HTH-type_Tx_Regulator"/>
</dbReference>
<dbReference type="Proteomes" id="UP000245845">
    <property type="component" value="Unassembled WGS sequence"/>
</dbReference>
<comment type="caution">
    <text evidence="4">The sequence shown here is derived from an EMBL/GenBank/DDBJ whole genome shotgun (WGS) entry which is preliminary data.</text>
</comment>
<accession>A0A2Y9BET6</accession>